<feature type="domain" description="Smf/DprA SLOG" evidence="2">
    <location>
        <begin position="81"/>
        <end position="285"/>
    </location>
</feature>
<evidence type="ECO:0000259" key="2">
    <source>
        <dbReference type="Pfam" id="PF02481"/>
    </source>
</evidence>
<dbReference type="GO" id="GO:0009294">
    <property type="term" value="P:DNA-mediated transformation"/>
    <property type="evidence" value="ECO:0007669"/>
    <property type="project" value="InterPro"/>
</dbReference>
<dbReference type="SUPFAM" id="SSF102405">
    <property type="entry name" value="MCP/YpsA-like"/>
    <property type="match status" value="1"/>
</dbReference>
<name>A0A2A5S5B5_9LACT</name>
<evidence type="ECO:0000313" key="4">
    <source>
        <dbReference type="EMBL" id="PCS08707.1"/>
    </source>
</evidence>
<dbReference type="Gene3D" id="3.40.50.450">
    <property type="match status" value="1"/>
</dbReference>
<dbReference type="Pfam" id="PF02481">
    <property type="entry name" value="DNA_processg_A"/>
    <property type="match status" value="1"/>
</dbReference>
<dbReference type="PANTHER" id="PTHR43022">
    <property type="entry name" value="PROTEIN SMF"/>
    <property type="match status" value="1"/>
</dbReference>
<comment type="similarity">
    <text evidence="1">Belongs to the DprA/Smf family.</text>
</comment>
<reference evidence="4 5" key="1">
    <citation type="submission" date="2014-12" db="EMBL/GenBank/DDBJ databases">
        <title>Draft genome sequences of 10 type strains of Lactococcus.</title>
        <authorList>
            <person name="Sun Z."/>
            <person name="Zhong Z."/>
            <person name="Liu W."/>
            <person name="Zhang W."/>
            <person name="Zhang H."/>
        </authorList>
    </citation>
    <scope>NUCLEOTIDE SEQUENCE [LARGE SCALE GENOMIC DNA]</scope>
    <source>
        <strain evidence="4 5">DSM 6634</strain>
    </source>
</reference>
<dbReference type="NCBIfam" id="TIGR00732">
    <property type="entry name" value="dprA"/>
    <property type="match status" value="1"/>
</dbReference>
<evidence type="ECO:0000256" key="1">
    <source>
        <dbReference type="ARBA" id="ARBA00006525"/>
    </source>
</evidence>
<evidence type="ECO:0000259" key="3">
    <source>
        <dbReference type="Pfam" id="PF18255"/>
    </source>
</evidence>
<organism evidence="4 5">
    <name type="scientific">Pseudolactococcus piscium</name>
    <dbReference type="NCBI Taxonomy" id="1364"/>
    <lineage>
        <taxon>Bacteria</taxon>
        <taxon>Bacillati</taxon>
        <taxon>Bacillota</taxon>
        <taxon>Bacilli</taxon>
        <taxon>Lactobacillales</taxon>
        <taxon>Streptococcaceae</taxon>
        <taxon>Pseudolactococcus</taxon>
    </lineage>
</organism>
<keyword evidence="5" id="KW-1185">Reference proteome</keyword>
<dbReference type="Proteomes" id="UP000218282">
    <property type="component" value="Unassembled WGS sequence"/>
</dbReference>
<dbReference type="InterPro" id="IPR057666">
    <property type="entry name" value="DrpA_SLOG"/>
</dbReference>
<dbReference type="PANTHER" id="PTHR43022:SF1">
    <property type="entry name" value="PROTEIN SMF"/>
    <property type="match status" value="1"/>
</dbReference>
<dbReference type="InterPro" id="IPR003488">
    <property type="entry name" value="DprA"/>
</dbReference>
<comment type="caution">
    <text evidence="4">The sequence shown here is derived from an EMBL/GenBank/DDBJ whole genome shotgun (WGS) entry which is preliminary data.</text>
</comment>
<dbReference type="Pfam" id="PF18255">
    <property type="entry name" value="SAM_DprA"/>
    <property type="match status" value="1"/>
</dbReference>
<proteinExistence type="inferred from homology"/>
<protein>
    <submittedName>
        <fullName evidence="4">DNA protecting protein DprA</fullName>
    </submittedName>
</protein>
<dbReference type="RefSeq" id="WP_096813717.1">
    <property type="nucleotide sequence ID" value="NZ_JXJW01000002.1"/>
</dbReference>
<accession>A0A2A5S5B5</accession>
<evidence type="ECO:0000313" key="5">
    <source>
        <dbReference type="Proteomes" id="UP000218282"/>
    </source>
</evidence>
<dbReference type="EMBL" id="JXJW01000002">
    <property type="protein sequence ID" value="PCS08707.1"/>
    <property type="molecule type" value="Genomic_DNA"/>
</dbReference>
<dbReference type="AlphaFoldDB" id="A0A2A5S5B5"/>
<gene>
    <name evidence="4" type="ORF">RU86_GL001091</name>
</gene>
<dbReference type="InterPro" id="IPR041104">
    <property type="entry name" value="SAM_DprA"/>
</dbReference>
<sequence length="287" mass="32447">MTNFDMYRLKKAGMSNLVLNQFLDFISSVASDDRQHPMLLLLPKFIRQATMKHKGLFWERFKQLDIKALRQEFLRFPSFSILDKVYPEYLREIHNPPVLLFYQGEINLLVHEKLGFVGSRDCSSQGMTSVRKVIRELGNQFVVISGLARGIDTACHLAAIKNGGRTISVIGTGLDVSYPRENWQLQSFIAKNHLIITEYGPGEKALKYHFPDRNRIIAGLSRGVVVTEAKCRSGSLITCERAMESGRDVFAIPGNISDGLSDGCHRLIQEGAKLVYQGKDILSEYTY</sequence>
<feature type="domain" description="DNA processing protein A sterile alpha motif" evidence="3">
    <location>
        <begin position="1"/>
        <end position="69"/>
    </location>
</feature>